<dbReference type="Gene3D" id="3.30.780.10">
    <property type="entry name" value="SUI1-like domain"/>
    <property type="match status" value="1"/>
</dbReference>
<dbReference type="PANTHER" id="PTHR12217:SF4">
    <property type="entry name" value="EUKARYOTIC TRANSLATION INITIATION FACTOR 2D"/>
    <property type="match status" value="1"/>
</dbReference>
<organism evidence="2 3">
    <name type="scientific">Tropilaelaps mercedesae</name>
    <dbReference type="NCBI Taxonomy" id="418985"/>
    <lineage>
        <taxon>Eukaryota</taxon>
        <taxon>Metazoa</taxon>
        <taxon>Ecdysozoa</taxon>
        <taxon>Arthropoda</taxon>
        <taxon>Chelicerata</taxon>
        <taxon>Arachnida</taxon>
        <taxon>Acari</taxon>
        <taxon>Parasitiformes</taxon>
        <taxon>Mesostigmata</taxon>
        <taxon>Gamasina</taxon>
        <taxon>Dermanyssoidea</taxon>
        <taxon>Laelapidae</taxon>
        <taxon>Tropilaelaps</taxon>
    </lineage>
</organism>
<dbReference type="AlphaFoldDB" id="A0A1V9XT77"/>
<dbReference type="STRING" id="418985.A0A1V9XT77"/>
<evidence type="ECO:0000259" key="1">
    <source>
        <dbReference type="PROSITE" id="PS50296"/>
    </source>
</evidence>
<keyword evidence="2" id="KW-0396">Initiation factor</keyword>
<dbReference type="InterPro" id="IPR039757">
    <property type="entry name" value="EIF2D"/>
</dbReference>
<reference evidence="2 3" key="1">
    <citation type="journal article" date="2017" name="Gigascience">
        <title>Draft genome of the honey bee ectoparasitic mite, Tropilaelaps mercedesae, is shaped by the parasitic life history.</title>
        <authorList>
            <person name="Dong X."/>
            <person name="Armstrong S.D."/>
            <person name="Xia D."/>
            <person name="Makepeace B.L."/>
            <person name="Darby A.C."/>
            <person name="Kadowaki T."/>
        </authorList>
    </citation>
    <scope>NUCLEOTIDE SEQUENCE [LARGE SCALE GENOMIC DNA]</scope>
    <source>
        <strain evidence="2">Wuxi-XJTLU</strain>
    </source>
</reference>
<dbReference type="Pfam" id="PF01253">
    <property type="entry name" value="SUI1"/>
    <property type="match status" value="1"/>
</dbReference>
<evidence type="ECO:0000313" key="2">
    <source>
        <dbReference type="EMBL" id="OQR76612.1"/>
    </source>
</evidence>
<dbReference type="GO" id="GO:0001731">
    <property type="term" value="P:formation of translation preinitiation complex"/>
    <property type="evidence" value="ECO:0007669"/>
    <property type="project" value="InterPro"/>
</dbReference>
<dbReference type="InterPro" id="IPR039759">
    <property type="entry name" value="eIF2D_SUI1"/>
</dbReference>
<gene>
    <name evidence="2" type="ORF">BIW11_07668</name>
</gene>
<dbReference type="CDD" id="cd11608">
    <property type="entry name" value="eIF2D_C"/>
    <property type="match status" value="1"/>
</dbReference>
<dbReference type="PROSITE" id="PS50296">
    <property type="entry name" value="SUI1"/>
    <property type="match status" value="1"/>
</dbReference>
<comment type="caution">
    <text evidence="2">The sequence shown here is derived from an EMBL/GenBank/DDBJ whole genome shotgun (WGS) entry which is preliminary data.</text>
</comment>
<protein>
    <submittedName>
        <fullName evidence="2">Eukaryotic translation initiation factor 2D-like</fullName>
    </submittedName>
</protein>
<keyword evidence="2" id="KW-0648">Protein biosynthesis</keyword>
<dbReference type="Pfam" id="PF26291">
    <property type="entry name" value="SWIB_eIF2D"/>
    <property type="match status" value="1"/>
</dbReference>
<evidence type="ECO:0000313" key="3">
    <source>
        <dbReference type="Proteomes" id="UP000192247"/>
    </source>
</evidence>
<accession>A0A1V9XT77</accession>
<dbReference type="FunFam" id="3.30.780.10:FF:000008">
    <property type="entry name" value="eukaryotic translation initiation factor 2D"/>
    <property type="match status" value="1"/>
</dbReference>
<keyword evidence="3" id="KW-1185">Reference proteome</keyword>
<dbReference type="InParanoid" id="A0A1V9XT77"/>
<proteinExistence type="predicted"/>
<dbReference type="OrthoDB" id="199771at2759"/>
<dbReference type="Proteomes" id="UP000192247">
    <property type="component" value="Unassembled WGS sequence"/>
</dbReference>
<name>A0A1V9XT77_9ACAR</name>
<dbReference type="PANTHER" id="PTHR12217">
    <property type="entry name" value="EUKARYOTIC TRANSLATION INITIATION FACTOR 2D"/>
    <property type="match status" value="1"/>
</dbReference>
<dbReference type="SUPFAM" id="SSF55159">
    <property type="entry name" value="eIF1-like"/>
    <property type="match status" value="1"/>
</dbReference>
<dbReference type="InterPro" id="IPR036877">
    <property type="entry name" value="SUI1_dom_sf"/>
</dbReference>
<feature type="domain" description="SUI1" evidence="1">
    <location>
        <begin position="101"/>
        <end position="175"/>
    </location>
</feature>
<dbReference type="EMBL" id="MNPL01004605">
    <property type="protein sequence ID" value="OQR76612.1"/>
    <property type="molecule type" value="Genomic_DNA"/>
</dbReference>
<dbReference type="InterPro" id="IPR058886">
    <property type="entry name" value="SWIB_eIF2D"/>
</dbReference>
<sequence length="192" mass="21600">MLCPLTAPCICLCRKGAAITLDEIRAQVKQYVQDNNLQTNDKRIVQLEPVLARIVLAKNEYNSQVTWETLNRRVLSKCQSAYEIRIPHREPILKEGAIEPITINVATRCGNKKVTLIHGFETFGIDPGHFAHQVQVGVSASTTVTPLASSNKKWQQVLIQGNQVNFIAKLLLETYKIPRNYVRGLELAPKKK</sequence>
<dbReference type="InterPro" id="IPR001950">
    <property type="entry name" value="SUI1"/>
</dbReference>
<dbReference type="GO" id="GO:0003743">
    <property type="term" value="F:translation initiation factor activity"/>
    <property type="evidence" value="ECO:0007669"/>
    <property type="project" value="UniProtKB-KW"/>
</dbReference>